<evidence type="ECO:0000256" key="2">
    <source>
        <dbReference type="SAM" id="SignalP"/>
    </source>
</evidence>
<keyword evidence="2" id="KW-0732">Signal</keyword>
<gene>
    <name evidence="4" type="ORF">BN11_460003</name>
</gene>
<evidence type="ECO:0000313" key="4">
    <source>
        <dbReference type="EMBL" id="CCH74587.1"/>
    </source>
</evidence>
<evidence type="ECO:0000313" key="5">
    <source>
        <dbReference type="Proteomes" id="UP000035763"/>
    </source>
</evidence>
<dbReference type="Proteomes" id="UP000035763">
    <property type="component" value="Unassembled WGS sequence"/>
</dbReference>
<feature type="signal peptide" evidence="2">
    <location>
        <begin position="1"/>
        <end position="20"/>
    </location>
</feature>
<dbReference type="InterPro" id="IPR039561">
    <property type="entry name" value="Peptidase_M15C"/>
</dbReference>
<comment type="caution">
    <text evidence="4">The sequence shown here is derived from an EMBL/GenBank/DDBJ whole genome shotgun (WGS) entry which is preliminary data.</text>
</comment>
<dbReference type="EMBL" id="CAJA01000401">
    <property type="protein sequence ID" value="CCH74587.1"/>
    <property type="molecule type" value="Genomic_DNA"/>
</dbReference>
<dbReference type="Pfam" id="PF13539">
    <property type="entry name" value="Peptidase_M15_4"/>
    <property type="match status" value="1"/>
</dbReference>
<dbReference type="SUPFAM" id="SSF55166">
    <property type="entry name" value="Hedgehog/DD-peptidase"/>
    <property type="match status" value="1"/>
</dbReference>
<name>W6JZG1_9MICO</name>
<organism evidence="4 5">
    <name type="scientific">Nostocoides australiense Ben110</name>
    <dbReference type="NCBI Taxonomy" id="1193182"/>
    <lineage>
        <taxon>Bacteria</taxon>
        <taxon>Bacillati</taxon>
        <taxon>Actinomycetota</taxon>
        <taxon>Actinomycetes</taxon>
        <taxon>Micrococcales</taxon>
        <taxon>Intrasporangiaceae</taxon>
        <taxon>Nostocoides</taxon>
    </lineage>
</organism>
<dbReference type="InterPro" id="IPR009045">
    <property type="entry name" value="Zn_M74/Hedgehog-like"/>
</dbReference>
<keyword evidence="5" id="KW-1185">Reference proteome</keyword>
<feature type="domain" description="Peptidase M15C" evidence="3">
    <location>
        <begin position="179"/>
        <end position="257"/>
    </location>
</feature>
<evidence type="ECO:0000256" key="1">
    <source>
        <dbReference type="SAM" id="MobiDB-lite"/>
    </source>
</evidence>
<feature type="region of interest" description="Disordered" evidence="1">
    <location>
        <begin position="24"/>
        <end position="69"/>
    </location>
</feature>
<feature type="chain" id="PRO_5038987564" description="Peptidase M15C domain-containing protein" evidence="2">
    <location>
        <begin position="21"/>
        <end position="261"/>
    </location>
</feature>
<evidence type="ECO:0000259" key="3">
    <source>
        <dbReference type="Pfam" id="PF13539"/>
    </source>
</evidence>
<proteinExistence type="predicted"/>
<reference evidence="4 5" key="1">
    <citation type="journal article" date="2013" name="ISME J.">
        <title>A metabolic model for members of the genus Tetrasphaera involved in enhanced biological phosphorus removal.</title>
        <authorList>
            <person name="Kristiansen R."/>
            <person name="Nguyen H.T.T."/>
            <person name="Saunders A.M."/>
            <person name="Nielsen J.L."/>
            <person name="Wimmer R."/>
            <person name="Le V.Q."/>
            <person name="McIlroy S.J."/>
            <person name="Petrovski S."/>
            <person name="Seviour R.J."/>
            <person name="Calteau A."/>
            <person name="Nielsen K.L."/>
            <person name="Nielsen P.H."/>
        </authorList>
    </citation>
    <scope>NUCLEOTIDE SEQUENCE [LARGE SCALE GENOMIC DNA]</scope>
    <source>
        <strain evidence="4 5">Ben110</strain>
    </source>
</reference>
<dbReference type="OrthoDB" id="9799970at2"/>
<accession>W6JZG1</accession>
<sequence length="261" mass="27715">MTMRRTAVAAGALLLVAGCATDPATSTSASQTTTADTGSASVPATTTPRGTPSTTVPTTAPSSRDSSSPAAFAAEVFPIYEGRGQRMIESGSWNGTCSVPFADLRLVRVSYWGFDQTPHTGELVLNEDAVDAVVSALGALYDARFPIRKMVTVEDYGADDEMSMRDDNSSAFNGRFVEGTTSCSQHAYGRAIDINPLENPMVKDGKVYPATAGDFVDRDQEATGMIHAGDVVVRAFAGVGWSWGGDWHSLKDWQHFSANGR</sequence>
<dbReference type="STRING" id="1193182.BN11_460003"/>
<dbReference type="PROSITE" id="PS51257">
    <property type="entry name" value="PROKAR_LIPOPROTEIN"/>
    <property type="match status" value="1"/>
</dbReference>
<dbReference type="GO" id="GO:0008233">
    <property type="term" value="F:peptidase activity"/>
    <property type="evidence" value="ECO:0007669"/>
    <property type="project" value="InterPro"/>
</dbReference>
<dbReference type="AlphaFoldDB" id="W6JZG1"/>
<protein>
    <recommendedName>
        <fullName evidence="3">Peptidase M15C domain-containing protein</fullName>
    </recommendedName>
</protein>
<dbReference type="Gene3D" id="3.30.1380.10">
    <property type="match status" value="1"/>
</dbReference>